<dbReference type="EMBL" id="JARGDH010000002">
    <property type="protein sequence ID" value="KAL0274901.1"/>
    <property type="molecule type" value="Genomic_DNA"/>
</dbReference>
<feature type="region of interest" description="Disordered" evidence="1">
    <location>
        <begin position="1"/>
        <end position="137"/>
    </location>
</feature>
<gene>
    <name evidence="2" type="ORF">PYX00_002926</name>
</gene>
<proteinExistence type="predicted"/>
<dbReference type="AlphaFoldDB" id="A0AAW2HZ78"/>
<protein>
    <submittedName>
        <fullName evidence="2">Uncharacterized protein</fullName>
    </submittedName>
</protein>
<reference evidence="2" key="1">
    <citation type="journal article" date="2024" name="Gigascience">
        <title>Chromosome-level genome of the poultry shaft louse Menopon gallinae provides insight into the host-switching and adaptive evolution of parasitic lice.</title>
        <authorList>
            <person name="Xu Y."/>
            <person name="Ma L."/>
            <person name="Liu S."/>
            <person name="Liang Y."/>
            <person name="Liu Q."/>
            <person name="He Z."/>
            <person name="Tian L."/>
            <person name="Duan Y."/>
            <person name="Cai W."/>
            <person name="Li H."/>
            <person name="Song F."/>
        </authorList>
    </citation>
    <scope>NUCLEOTIDE SEQUENCE</scope>
    <source>
        <strain evidence="2">Cailab_2023a</strain>
    </source>
</reference>
<feature type="compositionally biased region" description="Basic and acidic residues" evidence="1">
    <location>
        <begin position="71"/>
        <end position="86"/>
    </location>
</feature>
<feature type="compositionally biased region" description="Basic residues" evidence="1">
    <location>
        <begin position="39"/>
        <end position="70"/>
    </location>
</feature>
<organism evidence="2">
    <name type="scientific">Menopon gallinae</name>
    <name type="common">poultry shaft louse</name>
    <dbReference type="NCBI Taxonomy" id="328185"/>
    <lineage>
        <taxon>Eukaryota</taxon>
        <taxon>Metazoa</taxon>
        <taxon>Ecdysozoa</taxon>
        <taxon>Arthropoda</taxon>
        <taxon>Hexapoda</taxon>
        <taxon>Insecta</taxon>
        <taxon>Pterygota</taxon>
        <taxon>Neoptera</taxon>
        <taxon>Paraneoptera</taxon>
        <taxon>Psocodea</taxon>
        <taxon>Troctomorpha</taxon>
        <taxon>Phthiraptera</taxon>
        <taxon>Amblycera</taxon>
        <taxon>Menoponidae</taxon>
        <taxon>Menopon</taxon>
    </lineage>
</organism>
<comment type="caution">
    <text evidence="2">The sequence shown here is derived from an EMBL/GenBank/DDBJ whole genome shotgun (WGS) entry which is preliminary data.</text>
</comment>
<accession>A0AAW2HZ78</accession>
<evidence type="ECO:0000256" key="1">
    <source>
        <dbReference type="SAM" id="MobiDB-lite"/>
    </source>
</evidence>
<feature type="region of interest" description="Disordered" evidence="1">
    <location>
        <begin position="465"/>
        <end position="545"/>
    </location>
</feature>
<feature type="compositionally biased region" description="Basic and acidic residues" evidence="1">
    <location>
        <begin position="309"/>
        <end position="355"/>
    </location>
</feature>
<feature type="compositionally biased region" description="Basic and acidic residues" evidence="1">
    <location>
        <begin position="264"/>
        <end position="286"/>
    </location>
</feature>
<feature type="compositionally biased region" description="Basic and acidic residues" evidence="1">
    <location>
        <begin position="366"/>
        <end position="384"/>
    </location>
</feature>
<feature type="compositionally biased region" description="Basic residues" evidence="1">
    <location>
        <begin position="93"/>
        <end position="103"/>
    </location>
</feature>
<feature type="region of interest" description="Disordered" evidence="1">
    <location>
        <begin position="247"/>
        <end position="384"/>
    </location>
</feature>
<feature type="compositionally biased region" description="Polar residues" evidence="1">
    <location>
        <begin position="501"/>
        <end position="527"/>
    </location>
</feature>
<evidence type="ECO:0000313" key="2">
    <source>
        <dbReference type="EMBL" id="KAL0274901.1"/>
    </source>
</evidence>
<sequence length="545" mass="64773">MPRNWEQTKEASPLPTRVSSKIHTNADSRRLRYPSRMTSKPRTRRSTSRSRRSRSPRHKKSITPPLKRHGPTTEKRPVPRNNRSDSRPSAQPKRPRMSPRNRSKSPLPRHISRDRPHSYPVGKEPVPDKTRSTQLSSISKRDEINERFHGESKYIVDRPVFRGPDKDILHDRDNLKKILVNMRDIPTGNDRMKQSVINADDMSRRAVTGRGSRDYREMDNSRMSRPVKYDLSPPLWNNQRSYSYGRTVNHEEPARYTSEGSRPLYERDEILNHRRKFEENERERRRGMTSSTVHSDRRNCDSNNASDSFRTRDPYYDEDRNLKNRDYINIRPCPRDYDSRTYDRPRDERSRDDLRYLPPTGRARSRSYERSRDPPDRKDRYEDRERIFRRSLERLPSDDRLLRRHPSPGDSRRHYDDCRILNDRRERSLDRRDLEPLHYRDHEFTTGDRFSSSDYLSKSQGYYESEYRESRMMSPSRGRGRAVSYRGRGAPSTRAFPRSSDILTSTATSERPTRTSFPPREPSSSGRRMSFPPRKSFRGSFDGRH</sequence>
<name>A0AAW2HZ78_9NEOP</name>